<dbReference type="InterPro" id="IPR050538">
    <property type="entry name" value="MAP_kinase_kinase_kinase"/>
</dbReference>
<dbReference type="GO" id="GO:0005524">
    <property type="term" value="F:ATP binding"/>
    <property type="evidence" value="ECO:0007669"/>
    <property type="project" value="UniProtKB-UniRule"/>
</dbReference>
<feature type="region of interest" description="Disordered" evidence="7">
    <location>
        <begin position="941"/>
        <end position="972"/>
    </location>
</feature>
<proteinExistence type="inferred from homology"/>
<dbReference type="SUPFAM" id="SSF47769">
    <property type="entry name" value="SAM/Pointed domain"/>
    <property type="match status" value="1"/>
</dbReference>
<dbReference type="Pfam" id="PF00069">
    <property type="entry name" value="Pkinase"/>
    <property type="match status" value="1"/>
</dbReference>
<evidence type="ECO:0000256" key="7">
    <source>
        <dbReference type="SAM" id="MobiDB-lite"/>
    </source>
</evidence>
<keyword evidence="3 6" id="KW-0547">Nucleotide-binding</keyword>
<feature type="domain" description="SAM" evidence="9">
    <location>
        <begin position="19"/>
        <end position="85"/>
    </location>
</feature>
<dbReference type="Gene3D" id="1.10.510.10">
    <property type="entry name" value="Transferase(Phosphotransferase) domain 1"/>
    <property type="match status" value="1"/>
</dbReference>
<feature type="compositionally biased region" description="Polar residues" evidence="7">
    <location>
        <begin position="452"/>
        <end position="470"/>
    </location>
</feature>
<dbReference type="Proteomes" id="UP000093000">
    <property type="component" value="Unassembled WGS sequence"/>
</dbReference>
<dbReference type="Pfam" id="PF14847">
    <property type="entry name" value="Ras_bdg_2"/>
    <property type="match status" value="1"/>
</dbReference>
<feature type="region of interest" description="Disordered" evidence="7">
    <location>
        <begin position="442"/>
        <end position="911"/>
    </location>
</feature>
<feature type="compositionally biased region" description="Acidic residues" evidence="7">
    <location>
        <begin position="764"/>
        <end position="779"/>
    </location>
</feature>
<feature type="compositionally biased region" description="Low complexity" evidence="7">
    <location>
        <begin position="597"/>
        <end position="634"/>
    </location>
</feature>
<feature type="binding site" evidence="6">
    <location>
        <position position="1088"/>
    </location>
    <ligand>
        <name>ATP</name>
        <dbReference type="ChEBI" id="CHEBI:30616"/>
    </ligand>
</feature>
<dbReference type="PANTHER" id="PTHR48016">
    <property type="entry name" value="MAP KINASE KINASE KINASE SSK2-RELATED-RELATED"/>
    <property type="match status" value="1"/>
</dbReference>
<feature type="compositionally biased region" description="Polar residues" evidence="7">
    <location>
        <begin position="102"/>
        <end position="122"/>
    </location>
</feature>
<evidence type="ECO:0000256" key="1">
    <source>
        <dbReference type="ARBA" id="ARBA00006529"/>
    </source>
</evidence>
<evidence type="ECO:0000256" key="4">
    <source>
        <dbReference type="ARBA" id="ARBA00022777"/>
    </source>
</evidence>
<sequence length="1359" mass="150675">MAYESQAPPLQSDYYGHDWPMDKVIRWLDANDFKAVIEVFRANHICGKVFLDLSLPFLMSLPNEVSLSYSEKRRLVHAVRALKANDEQQSYQQQPYYNYPSRTQPNVNNNGSISARYNTNSRYHPHAHHRQPSDSSVPLIPERTSSNNEQVLDWMKTFIPSRTFVAPNVTAGRSAAMTNAGLANTTINANTINSASMTNSSRYPINANTLNARHNPNGANSPRAAEIDGAWKFVRRRPPVASAKHLDHPVPLPPQPPQQNIHVTKDSDTFHSLQVSGMHDPRLIKNAILRKLGLEGSCERYLFYHENGKNSEVPLTDNELSHLCQISDHTATNRILVKPVKSESKPLERYRSYTQDGTTFQDFAVQGTGYTRRYYPEPTRSMSTSYNVEQKMSTNRPLSNTSMVPLVDGNNRIAYSPQEENNERHCFDRTRKASMDVTDEMGRLRASKPSLHRSTASASSIDIGHQSNNGLWPVHQEALTVSSPSSTSSQVRETSKPSVSLWAVPPQAQPTTSKSDSTKGSASLWAVPPQQQQPQPQSFASKGESHKDSPSLWAVPPSVPQSEHTKKEQVSLWAVPPTHTSQNESPKKETVSLWAVPPSSSSPSNTPNPSSSATALNVPTPSSSSFQSSSTPSPKLVKKESPSLWAVPPQLQPSKSETAKEPASLWAVAPQQPQMQPSKSETTKEPPSLWAVAPQPTSSKSEMTKEPTSLWAVPPQQPQPQPSKSESTKKDHVSLWAVAPQSSKSEGTGNIHASHGQSAKLGNVDEDPNEEKQEDEEEKEREKQHLLETNNGEKGQTQEDENGLTFGSENLDLHPSIMNNKKSNGRGVKFASSLVVDHDDNESVVSAPAVEEGIENHPGELSSSPSPPPSLIIDHHPQSAQQLTIDTSSSDDRSTTPLSSPSAATSDEENWAQRPTVERLYKNIDKYLPGHDLDKEIIVDAPQPVPSSSSTTASSASQSTTHANNQAVTSMPGVDGATMVTALPPGRRLGAHKKSIRYVANEAHRNWRNAVNVIRANNNLMRRRSTKMWHRAVEQVKPGMKPIVQSSDNSKPKSRKLQWIRGELIGKGSFGRVYHALNVEAGEWIAVKQVDLPTTKADYANPQLREMKDALFREISLLEDLDNEYIVQYLGYDVDEEEGHINIFLEYVPGGSIASCLSKTGQFEEPLVRFLTQQILMGLAYLHNRNILHRDIKAGNILLDQNGVCKITDFGLSKLSGQDKAYDPHSNNSVMRGTVFWMAPEVVKGTNYNAKVDIWSLGCTVIEMLTGNHPWLDLNMLAALYSLGKYQAPPIPEALNDDAKDFLSKCFTINPEDRPTAEQLLNHPFVQPDPTFEFKKYMKKAEIERRASKRLQLASDKEL</sequence>
<dbReference type="InterPro" id="IPR001660">
    <property type="entry name" value="SAM"/>
</dbReference>
<evidence type="ECO:0000313" key="10">
    <source>
        <dbReference type="EMBL" id="OBZ91681.1"/>
    </source>
</evidence>
<evidence type="ECO:0000256" key="2">
    <source>
        <dbReference type="ARBA" id="ARBA00022679"/>
    </source>
</evidence>
<feature type="compositionally biased region" description="Low complexity" evidence="7">
    <location>
        <begin position="88"/>
        <end position="101"/>
    </location>
</feature>
<name>A0A1C7NRD9_9FUNG</name>
<dbReference type="GO" id="GO:0004672">
    <property type="term" value="F:protein kinase activity"/>
    <property type="evidence" value="ECO:0007669"/>
    <property type="project" value="InterPro"/>
</dbReference>
<dbReference type="OrthoDB" id="266718at2759"/>
<dbReference type="PANTHER" id="PTHR48016:SF48">
    <property type="entry name" value="SERINE_THREONINE-PROTEIN KINASE BCK1_SLK1_SSP31"/>
    <property type="match status" value="1"/>
</dbReference>
<gene>
    <name evidence="10" type="primary">mkh1_1</name>
    <name evidence="10" type="ORF">A0J61_00276</name>
</gene>
<reference evidence="10 11" key="1">
    <citation type="submission" date="2016-03" db="EMBL/GenBank/DDBJ databases">
        <title>Choanephora cucurbitarum.</title>
        <authorList>
            <person name="Min B."/>
            <person name="Park H."/>
            <person name="Park J.-H."/>
            <person name="Shin H.-D."/>
            <person name="Choi I.-G."/>
        </authorList>
    </citation>
    <scope>NUCLEOTIDE SEQUENCE [LARGE SCALE GENOMIC DNA]</scope>
    <source>
        <strain evidence="10 11">KUS-F28377</strain>
    </source>
</reference>
<dbReference type="SUPFAM" id="SSF56112">
    <property type="entry name" value="Protein kinase-like (PK-like)"/>
    <property type="match status" value="1"/>
</dbReference>
<feature type="compositionally biased region" description="Polar residues" evidence="7">
    <location>
        <begin position="671"/>
        <end position="680"/>
    </location>
</feature>
<keyword evidence="2" id="KW-0808">Transferase</keyword>
<feature type="compositionally biased region" description="Polar residues" evidence="7">
    <location>
        <begin position="509"/>
        <end position="521"/>
    </location>
</feature>
<evidence type="ECO:0000259" key="8">
    <source>
        <dbReference type="PROSITE" id="PS50011"/>
    </source>
</evidence>
<dbReference type="GO" id="GO:0000165">
    <property type="term" value="P:MAPK cascade"/>
    <property type="evidence" value="ECO:0007669"/>
    <property type="project" value="UniProtKB-ARBA"/>
</dbReference>
<comment type="similarity">
    <text evidence="1">Belongs to the protein kinase superfamily. STE Ser/Thr protein kinase family. MAP kinase kinase kinase subfamily.</text>
</comment>
<keyword evidence="4 10" id="KW-0418">Kinase</keyword>
<evidence type="ECO:0000259" key="9">
    <source>
        <dbReference type="PROSITE" id="PS50105"/>
    </source>
</evidence>
<feature type="region of interest" description="Disordered" evidence="7">
    <location>
        <begin position="86"/>
        <end position="139"/>
    </location>
</feature>
<comment type="caution">
    <text evidence="10">The sequence shown here is derived from an EMBL/GenBank/DDBJ whole genome shotgun (WGS) entry which is preliminary data.</text>
</comment>
<dbReference type="SMART" id="SM00220">
    <property type="entry name" value="S_TKc"/>
    <property type="match status" value="1"/>
</dbReference>
<dbReference type="InterPro" id="IPR000719">
    <property type="entry name" value="Prot_kinase_dom"/>
</dbReference>
<dbReference type="PROSITE" id="PS50105">
    <property type="entry name" value="SAM_DOMAIN"/>
    <property type="match status" value="1"/>
</dbReference>
<dbReference type="STRING" id="101091.A0A1C7NRD9"/>
<protein>
    <submittedName>
        <fullName evidence="10">MAP kinase kinase kinase mkh1</fullName>
    </submittedName>
</protein>
<dbReference type="PROSITE" id="PS00107">
    <property type="entry name" value="PROTEIN_KINASE_ATP"/>
    <property type="match status" value="1"/>
</dbReference>
<feature type="domain" description="Protein kinase" evidence="8">
    <location>
        <begin position="1059"/>
        <end position="1326"/>
    </location>
</feature>
<keyword evidence="11" id="KW-1185">Reference proteome</keyword>
<feature type="compositionally biased region" description="Low complexity" evidence="7">
    <location>
        <begin position="895"/>
        <end position="905"/>
    </location>
</feature>
<evidence type="ECO:0000313" key="11">
    <source>
        <dbReference type="Proteomes" id="UP000093000"/>
    </source>
</evidence>
<dbReference type="PROSITE" id="PS00108">
    <property type="entry name" value="PROTEIN_KINASE_ST"/>
    <property type="match status" value="1"/>
</dbReference>
<keyword evidence="5 6" id="KW-0067">ATP-binding</keyword>
<dbReference type="Gene3D" id="1.10.150.50">
    <property type="entry name" value="Transcription Factor, Ets-1"/>
    <property type="match status" value="1"/>
</dbReference>
<dbReference type="InterPro" id="IPR013761">
    <property type="entry name" value="SAM/pointed_sf"/>
</dbReference>
<dbReference type="FunFam" id="1.10.510.10:FF:000182">
    <property type="entry name" value="MAP kinase kinase kinase mkh1"/>
    <property type="match status" value="1"/>
</dbReference>
<accession>A0A1C7NRD9</accession>
<feature type="compositionally biased region" description="Low complexity" evidence="7">
    <location>
        <begin position="528"/>
        <end position="537"/>
    </location>
</feature>
<dbReference type="PROSITE" id="PS50011">
    <property type="entry name" value="PROTEIN_KINASE_DOM"/>
    <property type="match status" value="1"/>
</dbReference>
<dbReference type="InterPro" id="IPR011009">
    <property type="entry name" value="Kinase-like_dom_sf"/>
</dbReference>
<dbReference type="EMBL" id="LUGH01000005">
    <property type="protein sequence ID" value="OBZ91681.1"/>
    <property type="molecule type" value="Genomic_DNA"/>
</dbReference>
<dbReference type="InParanoid" id="A0A1C7NRD9"/>
<organism evidence="10 11">
    <name type="scientific">Choanephora cucurbitarum</name>
    <dbReference type="NCBI Taxonomy" id="101091"/>
    <lineage>
        <taxon>Eukaryota</taxon>
        <taxon>Fungi</taxon>
        <taxon>Fungi incertae sedis</taxon>
        <taxon>Mucoromycota</taxon>
        <taxon>Mucoromycotina</taxon>
        <taxon>Mucoromycetes</taxon>
        <taxon>Mucorales</taxon>
        <taxon>Mucorineae</taxon>
        <taxon>Choanephoraceae</taxon>
        <taxon>Choanephoroideae</taxon>
        <taxon>Choanephora</taxon>
    </lineage>
</organism>
<feature type="compositionally biased region" description="Low complexity" evidence="7">
    <location>
        <begin position="947"/>
        <end position="961"/>
    </location>
</feature>
<dbReference type="InterPro" id="IPR017441">
    <property type="entry name" value="Protein_kinase_ATP_BS"/>
</dbReference>
<dbReference type="InterPro" id="IPR008271">
    <property type="entry name" value="Ser/Thr_kinase_AS"/>
</dbReference>
<evidence type="ECO:0000256" key="6">
    <source>
        <dbReference type="PROSITE-ProRule" id="PRU10141"/>
    </source>
</evidence>
<evidence type="ECO:0000256" key="5">
    <source>
        <dbReference type="ARBA" id="ARBA00022840"/>
    </source>
</evidence>
<evidence type="ECO:0000256" key="3">
    <source>
        <dbReference type="ARBA" id="ARBA00022741"/>
    </source>
</evidence>
<dbReference type="InterPro" id="IPR029458">
    <property type="entry name" value="Ras-bd_By2"/>
</dbReference>